<comment type="function">
    <text evidence="11">Transcription factor.</text>
</comment>
<keyword evidence="4 9" id="KW-0371">Homeobox</keyword>
<dbReference type="Proteomes" id="UP000593562">
    <property type="component" value="Unassembled WGS sequence"/>
</dbReference>
<dbReference type="PRINTS" id="PR00031">
    <property type="entry name" value="HTHREPRESSR"/>
</dbReference>
<comment type="subcellular location">
    <subcellularLocation>
        <location evidence="1 9 10">Nucleus</location>
    </subcellularLocation>
</comment>
<dbReference type="FunCoup" id="A0A7J7CGU4">
    <property type="interactions" value="532"/>
</dbReference>
<feature type="compositionally biased region" description="Polar residues" evidence="13">
    <location>
        <begin position="155"/>
        <end position="172"/>
    </location>
</feature>
<name>A0A7J7CGU4_TRIWF</name>
<comment type="function">
    <text evidence="8">Probable transcription activator that may act as growth regulators in response to water deficit.</text>
</comment>
<dbReference type="GO" id="GO:0009737">
    <property type="term" value="P:response to abscisic acid"/>
    <property type="evidence" value="ECO:0007669"/>
    <property type="project" value="UniProtKB-ARBA"/>
</dbReference>
<comment type="caution">
    <text evidence="15">The sequence shown here is derived from an EMBL/GenBank/DDBJ whole genome shotgun (WGS) entry which is preliminary data.</text>
</comment>
<feature type="coiled-coil region" evidence="12">
    <location>
        <begin position="89"/>
        <end position="137"/>
    </location>
</feature>
<dbReference type="FunFam" id="1.10.10.60:FF:000293">
    <property type="entry name" value="Homeobox-leucine zipper protein ATHB-7"/>
    <property type="match status" value="1"/>
</dbReference>
<dbReference type="InParanoid" id="A0A7J7CGU4"/>
<dbReference type="GO" id="GO:0000976">
    <property type="term" value="F:transcription cis-regulatory region binding"/>
    <property type="evidence" value="ECO:0007669"/>
    <property type="project" value="UniProtKB-ARBA"/>
</dbReference>
<evidence type="ECO:0000256" key="6">
    <source>
        <dbReference type="ARBA" id="ARBA00023242"/>
    </source>
</evidence>
<evidence type="ECO:0000256" key="8">
    <source>
        <dbReference type="ARBA" id="ARBA00058361"/>
    </source>
</evidence>
<evidence type="ECO:0000256" key="3">
    <source>
        <dbReference type="ARBA" id="ARBA00023125"/>
    </source>
</evidence>
<dbReference type="GO" id="GO:0009414">
    <property type="term" value="P:response to water deprivation"/>
    <property type="evidence" value="ECO:0007669"/>
    <property type="project" value="UniProtKB-ARBA"/>
</dbReference>
<evidence type="ECO:0000256" key="10">
    <source>
        <dbReference type="RuleBase" id="RU000682"/>
    </source>
</evidence>
<keyword evidence="12" id="KW-0175">Coiled coil</keyword>
<evidence type="ECO:0000256" key="9">
    <source>
        <dbReference type="PROSITE-ProRule" id="PRU00108"/>
    </source>
</evidence>
<dbReference type="InterPro" id="IPR045224">
    <property type="entry name" value="HDZip_class_I_plant"/>
</dbReference>
<dbReference type="EMBL" id="JAAARO010000017">
    <property type="protein sequence ID" value="KAF5733278.1"/>
    <property type="molecule type" value="Genomic_DNA"/>
</dbReference>
<dbReference type="InterPro" id="IPR001356">
    <property type="entry name" value="HD"/>
</dbReference>
<evidence type="ECO:0000313" key="16">
    <source>
        <dbReference type="Proteomes" id="UP000593562"/>
    </source>
</evidence>
<evidence type="ECO:0000256" key="2">
    <source>
        <dbReference type="ARBA" id="ARBA00023015"/>
    </source>
</evidence>
<proteinExistence type="inferred from homology"/>
<dbReference type="CDD" id="cd00086">
    <property type="entry name" value="homeodomain"/>
    <property type="match status" value="1"/>
</dbReference>
<feature type="compositionally biased region" description="Basic and acidic residues" evidence="13">
    <location>
        <begin position="138"/>
        <end position="148"/>
    </location>
</feature>
<keyword evidence="3 9" id="KW-0238">DNA-binding</keyword>
<evidence type="ECO:0000256" key="7">
    <source>
        <dbReference type="ARBA" id="ARBA00025748"/>
    </source>
</evidence>
<feature type="region of interest" description="Disordered" evidence="13">
    <location>
        <begin position="216"/>
        <end position="235"/>
    </location>
</feature>
<dbReference type="GO" id="GO:0000981">
    <property type="term" value="F:DNA-binding transcription factor activity, RNA polymerase II-specific"/>
    <property type="evidence" value="ECO:0007669"/>
    <property type="project" value="UniProtKB-UniRule"/>
</dbReference>
<feature type="domain" description="Homeobox" evidence="14">
    <location>
        <begin position="37"/>
        <end position="97"/>
    </location>
</feature>
<evidence type="ECO:0000313" key="15">
    <source>
        <dbReference type="EMBL" id="KAF5733278.1"/>
    </source>
</evidence>
<evidence type="ECO:0000256" key="13">
    <source>
        <dbReference type="SAM" id="MobiDB-lite"/>
    </source>
</evidence>
<dbReference type="SUPFAM" id="SSF46689">
    <property type="entry name" value="Homeodomain-like"/>
    <property type="match status" value="1"/>
</dbReference>
<keyword evidence="2 11" id="KW-0805">Transcription regulation</keyword>
<dbReference type="InterPro" id="IPR017970">
    <property type="entry name" value="Homeobox_CS"/>
</dbReference>
<keyword evidence="5 11" id="KW-0804">Transcription</keyword>
<dbReference type="PANTHER" id="PTHR24326">
    <property type="entry name" value="HOMEOBOX-LEUCINE ZIPPER PROTEIN"/>
    <property type="match status" value="1"/>
</dbReference>
<dbReference type="Gene3D" id="1.10.10.60">
    <property type="entry name" value="Homeodomain-like"/>
    <property type="match status" value="1"/>
</dbReference>
<protein>
    <recommendedName>
        <fullName evidence="11">Homeobox-leucine zipper protein</fullName>
    </recommendedName>
    <alternativeName>
        <fullName evidence="11">HD-ZIP protein</fullName>
    </alternativeName>
    <alternativeName>
        <fullName evidence="11">Homeodomain transcription factor</fullName>
    </alternativeName>
</protein>
<gene>
    <name evidence="15" type="ORF">HS088_TW17G00820</name>
</gene>
<feature type="DNA-binding region" description="Homeobox" evidence="9">
    <location>
        <begin position="39"/>
        <end position="98"/>
    </location>
</feature>
<dbReference type="SMART" id="SM00389">
    <property type="entry name" value="HOX"/>
    <property type="match status" value="1"/>
</dbReference>
<feature type="region of interest" description="Disordered" evidence="13">
    <location>
        <begin position="138"/>
        <end position="172"/>
    </location>
</feature>
<evidence type="ECO:0000256" key="4">
    <source>
        <dbReference type="ARBA" id="ARBA00023155"/>
    </source>
</evidence>
<sequence>MTLEILVSEDPNTRMFGEEEEEYFPSSESFSFMRKTKSSKNNKRRFSDEQIKSLESMFETETRVEPKKKIQLARELGLQPRQVAIWFQNKRARWKSKQLERDYAILRANYNSLASRYENLKKEKQGLVLQLQRLKKDAVQNPKGERQCCGKSEAAPSSNEGELENGDSNKCESQVKPISSMEISEHGLGVVLDDDISIKAEYFQLEDEPNLMGMVEPAGDSSLTSPEGWGSLESDGLFDQSSSGYQWWDFWS</sequence>
<dbReference type="GO" id="GO:0045893">
    <property type="term" value="P:positive regulation of DNA-templated transcription"/>
    <property type="evidence" value="ECO:0007669"/>
    <property type="project" value="TreeGrafter"/>
</dbReference>
<dbReference type="Pfam" id="PF02183">
    <property type="entry name" value="HALZ"/>
    <property type="match status" value="1"/>
</dbReference>
<comment type="similarity">
    <text evidence="7 11">Belongs to the HD-ZIP homeobox family. Class I subfamily.</text>
</comment>
<dbReference type="PROSITE" id="PS50071">
    <property type="entry name" value="HOMEOBOX_2"/>
    <property type="match status" value="1"/>
</dbReference>
<accession>A0A7J7CGU4</accession>
<dbReference type="PROSITE" id="PS00027">
    <property type="entry name" value="HOMEOBOX_1"/>
    <property type="match status" value="1"/>
</dbReference>
<reference evidence="15 16" key="1">
    <citation type="journal article" date="2020" name="Nat. Commun.">
        <title>Genome of Tripterygium wilfordii and identification of cytochrome P450 involved in triptolide biosynthesis.</title>
        <authorList>
            <person name="Tu L."/>
            <person name="Su P."/>
            <person name="Zhang Z."/>
            <person name="Gao L."/>
            <person name="Wang J."/>
            <person name="Hu T."/>
            <person name="Zhou J."/>
            <person name="Zhang Y."/>
            <person name="Zhao Y."/>
            <person name="Liu Y."/>
            <person name="Song Y."/>
            <person name="Tong Y."/>
            <person name="Lu Y."/>
            <person name="Yang J."/>
            <person name="Xu C."/>
            <person name="Jia M."/>
            <person name="Peters R.J."/>
            <person name="Huang L."/>
            <person name="Gao W."/>
        </authorList>
    </citation>
    <scope>NUCLEOTIDE SEQUENCE [LARGE SCALE GENOMIC DNA]</scope>
    <source>
        <strain evidence="16">cv. XIE 37</strain>
        <tissue evidence="15">Leaf</tissue>
    </source>
</reference>
<evidence type="ECO:0000259" key="14">
    <source>
        <dbReference type="PROSITE" id="PS50071"/>
    </source>
</evidence>
<keyword evidence="16" id="KW-1185">Reference proteome</keyword>
<evidence type="ECO:0000256" key="12">
    <source>
        <dbReference type="SAM" id="Coils"/>
    </source>
</evidence>
<organism evidence="15 16">
    <name type="scientific">Tripterygium wilfordii</name>
    <name type="common">Thunder God vine</name>
    <dbReference type="NCBI Taxonomy" id="458696"/>
    <lineage>
        <taxon>Eukaryota</taxon>
        <taxon>Viridiplantae</taxon>
        <taxon>Streptophyta</taxon>
        <taxon>Embryophyta</taxon>
        <taxon>Tracheophyta</taxon>
        <taxon>Spermatophyta</taxon>
        <taxon>Magnoliopsida</taxon>
        <taxon>eudicotyledons</taxon>
        <taxon>Gunneridae</taxon>
        <taxon>Pentapetalae</taxon>
        <taxon>rosids</taxon>
        <taxon>fabids</taxon>
        <taxon>Celastrales</taxon>
        <taxon>Celastraceae</taxon>
        <taxon>Tripterygium</taxon>
    </lineage>
</organism>
<dbReference type="InterPro" id="IPR009057">
    <property type="entry name" value="Homeodomain-like_sf"/>
</dbReference>
<evidence type="ECO:0000256" key="11">
    <source>
        <dbReference type="RuleBase" id="RU369038"/>
    </source>
</evidence>
<dbReference type="InterPro" id="IPR003106">
    <property type="entry name" value="Leu_zip_homeo"/>
</dbReference>
<dbReference type="PANTHER" id="PTHR24326:SF604">
    <property type="entry name" value="HOMEOBOX-LEUCINE ZIPPER PROTEIN ATHB-7"/>
    <property type="match status" value="1"/>
</dbReference>
<dbReference type="Pfam" id="PF00046">
    <property type="entry name" value="Homeodomain"/>
    <property type="match status" value="1"/>
</dbReference>
<keyword evidence="6 9" id="KW-0539">Nucleus</keyword>
<dbReference type="InterPro" id="IPR000047">
    <property type="entry name" value="HTH_motif"/>
</dbReference>
<dbReference type="AlphaFoldDB" id="A0A7J7CGU4"/>
<evidence type="ECO:0000256" key="1">
    <source>
        <dbReference type="ARBA" id="ARBA00004123"/>
    </source>
</evidence>
<dbReference type="OrthoDB" id="6159439at2759"/>
<dbReference type="GO" id="GO:0005634">
    <property type="term" value="C:nucleus"/>
    <property type="evidence" value="ECO:0007669"/>
    <property type="project" value="UniProtKB-SubCell"/>
</dbReference>
<evidence type="ECO:0000256" key="5">
    <source>
        <dbReference type="ARBA" id="ARBA00023163"/>
    </source>
</evidence>